<proteinExistence type="predicted"/>
<keyword evidence="1" id="KW-0812">Transmembrane</keyword>
<accession>A0ABN2SMJ9</accession>
<comment type="caution">
    <text evidence="2">The sequence shown here is derived from an EMBL/GenBank/DDBJ whole genome shotgun (WGS) entry which is preliminary data.</text>
</comment>
<feature type="transmembrane region" description="Helical" evidence="1">
    <location>
        <begin position="6"/>
        <end position="25"/>
    </location>
</feature>
<name>A0ABN2SMJ9_9PSEU</name>
<dbReference type="EMBL" id="BAAANN010000051">
    <property type="protein sequence ID" value="GAA1989144.1"/>
    <property type="molecule type" value="Genomic_DNA"/>
</dbReference>
<sequence length="45" mass="4715">MLPGAILIAVGVVIVCNLLVAVAALGPRTWARWPTTCYGRGEAPH</sequence>
<protein>
    <submittedName>
        <fullName evidence="2">Uncharacterized protein</fullName>
    </submittedName>
</protein>
<reference evidence="2 3" key="1">
    <citation type="journal article" date="2019" name="Int. J. Syst. Evol. Microbiol.">
        <title>The Global Catalogue of Microorganisms (GCM) 10K type strain sequencing project: providing services to taxonomists for standard genome sequencing and annotation.</title>
        <authorList>
            <consortium name="The Broad Institute Genomics Platform"/>
            <consortium name="The Broad Institute Genome Sequencing Center for Infectious Disease"/>
            <person name="Wu L."/>
            <person name="Ma J."/>
        </authorList>
    </citation>
    <scope>NUCLEOTIDE SEQUENCE [LARGE SCALE GENOMIC DNA]</scope>
    <source>
        <strain evidence="2 3">JCM 14545</strain>
    </source>
</reference>
<evidence type="ECO:0000313" key="2">
    <source>
        <dbReference type="EMBL" id="GAA1989144.1"/>
    </source>
</evidence>
<dbReference type="RefSeq" id="WP_344430676.1">
    <property type="nucleotide sequence ID" value="NZ_BAAANN010000051.1"/>
</dbReference>
<gene>
    <name evidence="2" type="ORF">GCM10009754_79220</name>
</gene>
<evidence type="ECO:0000313" key="3">
    <source>
        <dbReference type="Proteomes" id="UP001501116"/>
    </source>
</evidence>
<organism evidence="2 3">
    <name type="scientific">Amycolatopsis minnesotensis</name>
    <dbReference type="NCBI Taxonomy" id="337894"/>
    <lineage>
        <taxon>Bacteria</taxon>
        <taxon>Bacillati</taxon>
        <taxon>Actinomycetota</taxon>
        <taxon>Actinomycetes</taxon>
        <taxon>Pseudonocardiales</taxon>
        <taxon>Pseudonocardiaceae</taxon>
        <taxon>Amycolatopsis</taxon>
    </lineage>
</organism>
<keyword evidence="1" id="KW-1133">Transmembrane helix</keyword>
<evidence type="ECO:0000256" key="1">
    <source>
        <dbReference type="SAM" id="Phobius"/>
    </source>
</evidence>
<dbReference type="Proteomes" id="UP001501116">
    <property type="component" value="Unassembled WGS sequence"/>
</dbReference>
<keyword evidence="1" id="KW-0472">Membrane</keyword>
<keyword evidence="3" id="KW-1185">Reference proteome</keyword>